<accession>A0A377JSL9</accession>
<protein>
    <recommendedName>
        <fullName evidence="4">Lipoprotein</fullName>
    </recommendedName>
</protein>
<gene>
    <name evidence="2" type="ORF">NCTC12219_00758</name>
</gene>
<dbReference type="AlphaFoldDB" id="A0A377JSL9"/>
<dbReference type="EMBL" id="UGHX01000001">
    <property type="protein sequence ID" value="STP10877.1"/>
    <property type="molecule type" value="Genomic_DNA"/>
</dbReference>
<dbReference type="Proteomes" id="UP000255103">
    <property type="component" value="Unassembled WGS sequence"/>
</dbReference>
<feature type="coiled-coil region" evidence="1">
    <location>
        <begin position="287"/>
        <end position="331"/>
    </location>
</feature>
<evidence type="ECO:0000313" key="3">
    <source>
        <dbReference type="Proteomes" id="UP000255103"/>
    </source>
</evidence>
<name>A0A377JSL9_9HELI</name>
<evidence type="ECO:0008006" key="4">
    <source>
        <dbReference type="Google" id="ProtNLM"/>
    </source>
</evidence>
<evidence type="ECO:0000313" key="2">
    <source>
        <dbReference type="EMBL" id="STP10877.1"/>
    </source>
</evidence>
<sequence length="455" mass="52502">MKIKSVKQMGVIALLGVVFALSGCAEKAYIDARKENCNAGKSDGGYILLRDANIQLLHNDCLEVAGAYRQQKDEAIGLGKRGKDLQETEEYGHYAGLKVDNDYIAGKVYRTILRMNNSHGVTKASEKTSKEYLGKGIEQLRERIAKPDRENPEKCYILQDGAALNVLRDELHKLQLGCIETQAEEGGDITGNYFIYDTPSLRASLYRYADFTPKQIEEALRKDYPLRAELVSKACRLYGNSYITSSFRVSSEWNIKRFCNEAQELYTKGGSYNGVQVFAPNPNHQNAKIAQNILTAMQNRDKQAEKEWLEKEKAEERQRQAKEAKERKYRESIMAPIARDCQGKFNNKEICHIFKHKLLEFHFAREGSQYEADEIFRDLKDYVTKLSPKKLKAMEQELSSKKNLTYKGESYCRWSEPFVWWGLKYQEQTDWSLKKSWARVCNFHQDVVLESPFYE</sequence>
<organism evidence="2 3">
    <name type="scientific">Helicobacter cinaedi</name>
    <dbReference type="NCBI Taxonomy" id="213"/>
    <lineage>
        <taxon>Bacteria</taxon>
        <taxon>Pseudomonadati</taxon>
        <taxon>Campylobacterota</taxon>
        <taxon>Epsilonproteobacteria</taxon>
        <taxon>Campylobacterales</taxon>
        <taxon>Helicobacteraceae</taxon>
        <taxon>Helicobacter</taxon>
    </lineage>
</organism>
<proteinExistence type="predicted"/>
<dbReference type="RefSeq" id="WP_115721616.1">
    <property type="nucleotide sequence ID" value="NZ_UGHX01000001.1"/>
</dbReference>
<evidence type="ECO:0000256" key="1">
    <source>
        <dbReference type="SAM" id="Coils"/>
    </source>
</evidence>
<reference evidence="2 3" key="1">
    <citation type="submission" date="2018-06" db="EMBL/GenBank/DDBJ databases">
        <authorList>
            <consortium name="Pathogen Informatics"/>
            <person name="Doyle S."/>
        </authorList>
    </citation>
    <scope>NUCLEOTIDE SEQUENCE [LARGE SCALE GENOMIC DNA]</scope>
    <source>
        <strain evidence="2 3">NCTC12219</strain>
    </source>
</reference>
<keyword evidence="1" id="KW-0175">Coiled coil</keyword>
<dbReference type="PROSITE" id="PS51257">
    <property type="entry name" value="PROKAR_LIPOPROTEIN"/>
    <property type="match status" value="1"/>
</dbReference>